<evidence type="ECO:0000313" key="10">
    <source>
        <dbReference type="Proteomes" id="UP001596527"/>
    </source>
</evidence>
<evidence type="ECO:0000259" key="8">
    <source>
        <dbReference type="Pfam" id="PF08335"/>
    </source>
</evidence>
<feature type="domain" description="PII-uridylyltransferase/Glutamine-synthetase adenylyltransferase" evidence="8">
    <location>
        <begin position="863"/>
        <end position="993"/>
    </location>
</feature>
<evidence type="ECO:0000256" key="6">
    <source>
        <dbReference type="ARBA" id="ARBA00023268"/>
    </source>
</evidence>
<evidence type="ECO:0000256" key="1">
    <source>
        <dbReference type="ARBA" id="ARBA00022679"/>
    </source>
</evidence>
<dbReference type="InterPro" id="IPR023057">
    <property type="entry name" value="GlnE"/>
</dbReference>
<dbReference type="Pfam" id="PF08335">
    <property type="entry name" value="GlnD_UR_UTase"/>
    <property type="match status" value="2"/>
</dbReference>
<dbReference type="RefSeq" id="WP_380972287.1">
    <property type="nucleotide sequence ID" value="NZ_JBHTEF010000001.1"/>
</dbReference>
<keyword evidence="4" id="KW-0067">ATP-binding</keyword>
<dbReference type="InterPro" id="IPR005190">
    <property type="entry name" value="GlnE_rpt_dom"/>
</dbReference>
<feature type="domain" description="Glutamate-ammonia ligase adenylyltransferase repeated" evidence="7">
    <location>
        <begin position="84"/>
        <end position="326"/>
    </location>
</feature>
<evidence type="ECO:0000259" key="7">
    <source>
        <dbReference type="Pfam" id="PF03710"/>
    </source>
</evidence>
<evidence type="ECO:0000256" key="4">
    <source>
        <dbReference type="ARBA" id="ARBA00022840"/>
    </source>
</evidence>
<dbReference type="CDD" id="cd05401">
    <property type="entry name" value="NT_GlnE_GlnD_like"/>
    <property type="match status" value="2"/>
</dbReference>
<dbReference type="SUPFAM" id="SSF81593">
    <property type="entry name" value="Nucleotidyltransferase substrate binding subunit/domain"/>
    <property type="match status" value="2"/>
</dbReference>
<keyword evidence="5" id="KW-0460">Magnesium</keyword>
<keyword evidence="3" id="KW-0547">Nucleotide-binding</keyword>
<reference evidence="10" key="1">
    <citation type="journal article" date="2019" name="Int. J. Syst. Evol. Microbiol.">
        <title>The Global Catalogue of Microorganisms (GCM) 10K type strain sequencing project: providing services to taxonomists for standard genome sequencing and annotation.</title>
        <authorList>
            <consortium name="The Broad Institute Genomics Platform"/>
            <consortium name="The Broad Institute Genome Sequencing Center for Infectious Disease"/>
            <person name="Wu L."/>
            <person name="Ma J."/>
        </authorList>
    </citation>
    <scope>NUCLEOTIDE SEQUENCE [LARGE SCALE GENOMIC DNA]</scope>
    <source>
        <strain evidence="10">CCUG 56698</strain>
    </source>
</reference>
<dbReference type="Proteomes" id="UP001596527">
    <property type="component" value="Unassembled WGS sequence"/>
</dbReference>
<dbReference type="GO" id="GO:0047388">
    <property type="term" value="F:[glutamine synthetase]-adenylyl-L-tyrosine phosphorylase activity"/>
    <property type="evidence" value="ECO:0007669"/>
    <property type="project" value="UniProtKB-EC"/>
</dbReference>
<dbReference type="EC" id="2.7.7.42" evidence="9"/>
<evidence type="ECO:0000256" key="5">
    <source>
        <dbReference type="ARBA" id="ARBA00022842"/>
    </source>
</evidence>
<accession>A0ABW2SJS5</accession>
<evidence type="ECO:0000256" key="2">
    <source>
        <dbReference type="ARBA" id="ARBA00022695"/>
    </source>
</evidence>
<dbReference type="InterPro" id="IPR043519">
    <property type="entry name" value="NT_sf"/>
</dbReference>
<dbReference type="Gene3D" id="3.30.460.10">
    <property type="entry name" value="Beta Polymerase, domain 2"/>
    <property type="match status" value="2"/>
</dbReference>
<evidence type="ECO:0000256" key="3">
    <source>
        <dbReference type="ARBA" id="ARBA00022741"/>
    </source>
</evidence>
<gene>
    <name evidence="9" type="ORF">ACFQWG_03880</name>
</gene>
<dbReference type="Gene3D" id="1.20.120.1510">
    <property type="match status" value="1"/>
</dbReference>
<dbReference type="Pfam" id="PF03710">
    <property type="entry name" value="GlnE"/>
    <property type="match status" value="2"/>
</dbReference>
<evidence type="ECO:0000313" key="9">
    <source>
        <dbReference type="EMBL" id="MFC7580360.1"/>
    </source>
</evidence>
<keyword evidence="2 9" id="KW-0548">Nucleotidyltransferase</keyword>
<organism evidence="9 10">
    <name type="scientific">Schaalia naturae</name>
    <dbReference type="NCBI Taxonomy" id="635203"/>
    <lineage>
        <taxon>Bacteria</taxon>
        <taxon>Bacillati</taxon>
        <taxon>Actinomycetota</taxon>
        <taxon>Actinomycetes</taxon>
        <taxon>Actinomycetales</taxon>
        <taxon>Actinomycetaceae</taxon>
        <taxon>Schaalia</taxon>
    </lineage>
</organism>
<dbReference type="EC" id="2.7.7.89" evidence="9"/>
<dbReference type="Gene3D" id="1.20.120.330">
    <property type="entry name" value="Nucleotidyltransferases domain 2"/>
    <property type="match status" value="2"/>
</dbReference>
<keyword evidence="10" id="KW-1185">Reference proteome</keyword>
<dbReference type="PANTHER" id="PTHR30621:SF0">
    <property type="entry name" value="BIFUNCTIONAL GLUTAMINE SYNTHETASE ADENYLYLTRANSFERASE_ADENYLYL-REMOVING ENZYME"/>
    <property type="match status" value="1"/>
</dbReference>
<comment type="caution">
    <text evidence="9">The sequence shown here is derived from an EMBL/GenBank/DDBJ whole genome shotgun (WGS) entry which is preliminary data.</text>
</comment>
<feature type="domain" description="Glutamate-ammonia ligase adenylyltransferase repeated" evidence="7">
    <location>
        <begin position="593"/>
        <end position="827"/>
    </location>
</feature>
<keyword evidence="1 9" id="KW-0808">Transferase</keyword>
<dbReference type="SUPFAM" id="SSF81301">
    <property type="entry name" value="Nucleotidyltransferase"/>
    <property type="match status" value="2"/>
</dbReference>
<name>A0ABW2SJS5_9ACTO</name>
<dbReference type="GO" id="GO:0008882">
    <property type="term" value="F:[glutamate-ammonia-ligase] adenylyltransferase activity"/>
    <property type="evidence" value="ECO:0007669"/>
    <property type="project" value="UniProtKB-EC"/>
</dbReference>
<dbReference type="EMBL" id="JBHTEF010000001">
    <property type="protein sequence ID" value="MFC7580360.1"/>
    <property type="molecule type" value="Genomic_DNA"/>
</dbReference>
<dbReference type="PANTHER" id="PTHR30621">
    <property type="entry name" value="GLUTAMINE SYNTHETASE ADENYLYLTRANSFERASE"/>
    <property type="match status" value="1"/>
</dbReference>
<dbReference type="NCBIfam" id="NF010707">
    <property type="entry name" value="PRK14109.1"/>
    <property type="match status" value="1"/>
</dbReference>
<proteinExistence type="predicted"/>
<dbReference type="InterPro" id="IPR013546">
    <property type="entry name" value="PII_UdlTrfase/GS_AdlTrfase"/>
</dbReference>
<sequence length="996" mass="107115">MAGDQGAGEPGPGAAELRAAGFVEVDRVGGLLASLPGSGERWVRACSVTARPDEALLQAVRLAEADPSLVRSLIDEGGRPLGRVLGVLGGSRALGDLLVSHPDRARALWETPVSARATMLGAVGAPAIPLGEEGADAPVAAPGATADDLRRAYRRVLLDIVGDDLTDPEPVRRMPAVGRALADLADAALEAALALARRDVDPGVRVRLTVVAMGKTGARELNYVSDVDVMYVAEAGSADVEEREVIEIGTRLAALSAQACSGPGAEPPLWAVDTALRPEGRDGALVRTLDSYQAYYARWAQTWEYQALLKARAAAGDRDLGARFEAVAASFVWSAAGRPGFVDNARAMRTRVEENIPRSEVDRELKLGPGGLRDVEFTVQLLQLVHGRTDPDLRVRDTVGALAALSTGGYVGRSRAAELTRAYCFLRTVEHRAQLWRMRRTHLVPSDHAELRAMARSIDPVALPSAEDLEAELTRVRTRVRALHEEVFYRPIVAATASLSPDEAALDRDAAMARLAAVGYIDPAGALAHITALTAGASRRAAIQRHLLPVFISWLADGADPDLGLLSFRSLSEQIGDSHWYLSLLRDSGVAATRLCRLLSGSRWIADALSHRPEAIAWLDHQSDLQALPSQRLRTEIRALVGRHPDAATAAERVRSVRARELTRAGMADGLSGVRPVRAEISDAADVALEGALAIAQREDEAVHGGRQADVALIAMGRYGGRESSYASDADVMVVHRCAPGVDDARGAAAAARIASRVRELLGRTTSQMGLAMDTDLRPEGRSGPVSRTVESYREYYQDWASPWEHQALLRARGAAGPEDLVSAFLEVVDPIRYQWTPSPQDLRAIRLLKARMENERLPRGADPARHVKLGPGGLTDVEWVVQLLQLRHAHDVEALRATSTMGALDAAEAAGLVDGEDAATLREAWSLASRIRAGNVLTSGRMSGAKLDVLPLADREHAALARLLGYASGGEGQLDEDWRRAARRSRKVMDRLFWE</sequence>
<keyword evidence="6" id="KW-0511">Multifunctional enzyme</keyword>
<protein>
    <submittedName>
        <fullName evidence="9">Bifunctional [glutamine synthetase] adenylyltransferase/[glutamine synthetase]-adenylyl-L-tyrosine phosphorylase</fullName>
        <ecNumber evidence="9">2.7.7.42</ecNumber>
        <ecNumber evidence="9">2.7.7.89</ecNumber>
    </submittedName>
</protein>
<feature type="domain" description="PII-uridylyltransferase/Glutamine-synthetase adenylyltransferase" evidence="8">
    <location>
        <begin position="346"/>
        <end position="488"/>
    </location>
</feature>